<dbReference type="AlphaFoldDB" id="A0A0M0KMU7"/>
<protein>
    <recommendedName>
        <fullName evidence="2">Phage tail assembly chaperone protein, E, or 41 or 14</fullName>
    </recommendedName>
</protein>
<dbReference type="NCBIfam" id="NF047360">
    <property type="entry name" value="tail_chap_PVL"/>
    <property type="match status" value="1"/>
</dbReference>
<evidence type="ECO:0000313" key="1">
    <source>
        <dbReference type="EMBL" id="KOO40139.1"/>
    </source>
</evidence>
<gene>
    <name evidence="1" type="ORF">AMD02_06285</name>
</gene>
<organism evidence="1">
    <name type="scientific">Halalkalibacterium halodurans</name>
    <name type="common">Bacillus halodurans</name>
    <dbReference type="NCBI Taxonomy" id="86665"/>
    <lineage>
        <taxon>Bacteria</taxon>
        <taxon>Bacillati</taxon>
        <taxon>Bacillota</taxon>
        <taxon>Bacilli</taxon>
        <taxon>Bacillales</taxon>
        <taxon>Bacillaceae</taxon>
        <taxon>Halalkalibacterium (ex Joshi et al. 2022)</taxon>
    </lineage>
</organism>
<dbReference type="Pfam" id="PF23857">
    <property type="entry name" value="Phage_TAC_19"/>
    <property type="match status" value="1"/>
</dbReference>
<dbReference type="InterPro" id="IPR057006">
    <property type="entry name" value="Phage_TAC_19"/>
</dbReference>
<proteinExistence type="predicted"/>
<reference evidence="1" key="1">
    <citation type="submission" date="2015-08" db="EMBL/GenBank/DDBJ databases">
        <title>Complete DNA Sequence of Pseudomonas syringae pv. actinidiae, the Causal Agent of Kiwifruit Canker Disease.</title>
        <authorList>
            <person name="Rikkerink E.H.A."/>
            <person name="Fineran P.C."/>
        </authorList>
    </citation>
    <scope>NUCLEOTIDE SEQUENCE</scope>
    <source>
        <strain evidence="1">DSM 13666</strain>
    </source>
</reference>
<accession>A0A0M0KMU7</accession>
<dbReference type="PATRIC" id="fig|136160.3.peg.1556"/>
<comment type="caution">
    <text evidence="1">The sequence shown here is derived from an EMBL/GenBank/DDBJ whole genome shotgun (WGS) entry which is preliminary data.</text>
</comment>
<sequence length="102" mass="12111">MEVTLVQDGEKKTYFSPDFISGRMMRRAMEIRKEMDLSFIGPEELDEVVDYLCEVFGNQFTRDQVYDGLDLDDLDTFIRDTLLDILYPKRKRDEENADDKKK</sequence>
<dbReference type="EMBL" id="LILD01000001">
    <property type="protein sequence ID" value="KOO40139.1"/>
    <property type="molecule type" value="Genomic_DNA"/>
</dbReference>
<name>A0A0M0KMU7_ALKHA</name>
<evidence type="ECO:0008006" key="2">
    <source>
        <dbReference type="Google" id="ProtNLM"/>
    </source>
</evidence>